<reference evidence="1" key="1">
    <citation type="submission" date="2020-03" db="EMBL/GenBank/DDBJ databases">
        <title>A transcriptome and proteome of the tick Rhipicephalus microplus shaped by the genetic composition of its hosts and developmental stage.</title>
        <authorList>
            <person name="Garcia G.R."/>
            <person name="Ribeiro J.M.C."/>
            <person name="Maruyama S.R."/>
            <person name="Gardinasse L.G."/>
            <person name="Nelson K."/>
            <person name="Ferreira B.R."/>
            <person name="Andrade T.G."/>
            <person name="Santos I.K.F.M."/>
        </authorList>
    </citation>
    <scope>NUCLEOTIDE SEQUENCE</scope>
    <source>
        <strain evidence="1">NSGR</strain>
        <tissue evidence="1">Salivary glands</tissue>
    </source>
</reference>
<dbReference type="EMBL" id="GIKN01004072">
    <property type="protein sequence ID" value="NIE46345.1"/>
    <property type="molecule type" value="Transcribed_RNA"/>
</dbReference>
<dbReference type="AlphaFoldDB" id="A0A6G5A5R4"/>
<accession>A0A6G5A5R4</accession>
<sequence>MKKEAVVAIFAIFFTNVTIVVPNRTRTIVSLDMKQFVNTPQRIWTYETTNRTDIRCEVDQRESISHLSIMLKRSFLIGGRRCDMQIQGIFDTFHKRRMTLFQKGIFRSVESLLFLAADYSCAVLKIESLSNWDVIRYDLRVRDSVLPGKPRKTCQNFYNRAIKHQPFLTIYTADCERAVPPFE</sequence>
<proteinExistence type="predicted"/>
<protein>
    <submittedName>
        <fullName evidence="1">Putative lipocalin lipocalin</fullName>
    </submittedName>
</protein>
<dbReference type="VEuPathDB" id="VectorBase:LOC119165549"/>
<name>A0A6G5A5R4_RHIMP</name>
<organism evidence="1">
    <name type="scientific">Rhipicephalus microplus</name>
    <name type="common">Cattle tick</name>
    <name type="synonym">Boophilus microplus</name>
    <dbReference type="NCBI Taxonomy" id="6941"/>
    <lineage>
        <taxon>Eukaryota</taxon>
        <taxon>Metazoa</taxon>
        <taxon>Ecdysozoa</taxon>
        <taxon>Arthropoda</taxon>
        <taxon>Chelicerata</taxon>
        <taxon>Arachnida</taxon>
        <taxon>Acari</taxon>
        <taxon>Parasitiformes</taxon>
        <taxon>Ixodida</taxon>
        <taxon>Ixodoidea</taxon>
        <taxon>Ixodidae</taxon>
        <taxon>Rhipicephalinae</taxon>
        <taxon>Rhipicephalus</taxon>
        <taxon>Boophilus</taxon>
    </lineage>
</organism>
<evidence type="ECO:0000313" key="1">
    <source>
        <dbReference type="EMBL" id="NIE46345.1"/>
    </source>
</evidence>